<evidence type="ECO:0000313" key="13">
    <source>
        <dbReference type="EMBL" id="JAG17248.1"/>
    </source>
</evidence>
<reference evidence="15" key="2">
    <citation type="submission" date="2014-07" db="EMBL/GenBank/DDBJ databases">
        <authorList>
            <person name="Hull J."/>
        </authorList>
    </citation>
    <scope>NUCLEOTIDE SEQUENCE</scope>
</reference>
<evidence type="ECO:0000313" key="15">
    <source>
        <dbReference type="EMBL" id="JAG25461.1"/>
    </source>
</evidence>
<keyword evidence="5 10" id="KW-1133">Transmembrane helix</keyword>
<keyword evidence="4" id="KW-0732">Signal</keyword>
<dbReference type="EMBL" id="GBHO01018143">
    <property type="protein sequence ID" value="JAG25461.1"/>
    <property type="molecule type" value="Transcribed_RNA"/>
</dbReference>
<keyword evidence="6 10" id="KW-0472">Membrane</keyword>
<reference evidence="15" key="1">
    <citation type="journal article" date="2014" name="PLoS ONE">
        <title>Transcriptome-Based Identification of ABC Transporters in the Western Tarnished Plant Bug Lygus hesperus.</title>
        <authorList>
            <person name="Hull J.J."/>
            <person name="Chaney K."/>
            <person name="Geib S.M."/>
            <person name="Fabrick J.A."/>
            <person name="Brent C.S."/>
            <person name="Walsh D."/>
            <person name="Lavine L.C."/>
        </authorList>
    </citation>
    <scope>NUCLEOTIDE SEQUENCE</scope>
</reference>
<accession>A0A0A9Y1E6</accession>
<evidence type="ECO:0000313" key="14">
    <source>
        <dbReference type="EMBL" id="JAG17249.1"/>
    </source>
</evidence>
<dbReference type="PROSITE" id="PS51914">
    <property type="entry name" value="MRH"/>
    <property type="match status" value="1"/>
</dbReference>
<dbReference type="EMBL" id="GBHO01018140">
    <property type="protein sequence ID" value="JAG25464.1"/>
    <property type="molecule type" value="Transcribed_RNA"/>
</dbReference>
<evidence type="ECO:0000256" key="3">
    <source>
        <dbReference type="ARBA" id="ARBA00022692"/>
    </source>
</evidence>
<evidence type="ECO:0000256" key="6">
    <source>
        <dbReference type="ARBA" id="ARBA00023136"/>
    </source>
</evidence>
<dbReference type="InterPro" id="IPR009011">
    <property type="entry name" value="Man6P_isomerase_rcpt-bd_dom_sf"/>
</dbReference>
<dbReference type="GO" id="GO:0006622">
    <property type="term" value="P:protein targeting to lysosome"/>
    <property type="evidence" value="ECO:0007669"/>
    <property type="project" value="TreeGrafter"/>
</dbReference>
<feature type="transmembrane region" description="Helical" evidence="10">
    <location>
        <begin position="220"/>
        <end position="241"/>
    </location>
</feature>
<dbReference type="EMBL" id="GBHO01026357">
    <property type="protein sequence ID" value="JAG17247.1"/>
    <property type="molecule type" value="Transcribed_RNA"/>
</dbReference>
<dbReference type="Gene3D" id="2.70.130.10">
    <property type="entry name" value="Mannose-6-phosphate receptor binding domain"/>
    <property type="match status" value="1"/>
</dbReference>
<sequence length="299" mass="33447">PSSSNLDRVSFFRHVISLFFLTLFLVHPLERANDIFNMRAAVLLIAVFASSINAENSCTLFSKDKQKQEFLDQVKSLNGHNYTVSHENVTYTLRWCDDVGGSKRNASMVRNIDKKEQVIGRYNETDVITSGGLNIVTFAGGDLIDAAGPCHGTKWKALIVMACDPVENLTIVEPMNAACFAMFRLNTSTVCPTGPTPTPSPASTTTPTPAPVPLEHTSKWTVFFMLIFTAGICYLVIGMAYRRFVLGAKGLEQIPNYDFWRDPCGYTRDYCNRRDMQRNEPWSNSSNMNDNVDEPLLHP</sequence>
<evidence type="ECO:0000256" key="4">
    <source>
        <dbReference type="ARBA" id="ARBA00022729"/>
    </source>
</evidence>
<evidence type="ECO:0000256" key="7">
    <source>
        <dbReference type="ARBA" id="ARBA00023157"/>
    </source>
</evidence>
<evidence type="ECO:0000313" key="18">
    <source>
        <dbReference type="EMBL" id="JAG25464.1"/>
    </source>
</evidence>
<keyword evidence="8" id="KW-0325">Glycoprotein</keyword>
<keyword evidence="2" id="KW-0813">Transport</keyword>
<evidence type="ECO:0000313" key="17">
    <source>
        <dbReference type="EMBL" id="JAG25463.1"/>
    </source>
</evidence>
<keyword evidence="7" id="KW-1015">Disulfide bond</keyword>
<evidence type="ECO:0000256" key="2">
    <source>
        <dbReference type="ARBA" id="ARBA00022448"/>
    </source>
</evidence>
<proteinExistence type="predicted"/>
<gene>
    <name evidence="15" type="primary">M6PR_1</name>
    <name evidence="13" type="synonym">M6PR_0</name>
    <name evidence="16" type="synonym">M6PR_2</name>
    <name evidence="17" type="synonym">M6PR_3</name>
    <name evidence="14" type="synonym">M6PR_4</name>
    <name evidence="12" type="synonym">M6PR_5</name>
    <name evidence="18" type="synonym">M6PR_6</name>
    <name evidence="18" type="ORF">CM83_54229</name>
    <name evidence="17" type="ORF">CM83_54231</name>
    <name evidence="16" type="ORF">CM83_54233</name>
    <name evidence="15" type="ORF">CM83_54235</name>
    <name evidence="12" type="ORF">CM83_54237</name>
    <name evidence="14" type="ORF">CM83_54239</name>
    <name evidence="13" type="ORF">CM83_54241</name>
</gene>
<evidence type="ECO:0000256" key="5">
    <source>
        <dbReference type="ARBA" id="ARBA00022989"/>
    </source>
</evidence>
<dbReference type="EMBL" id="GBHO01026355">
    <property type="protein sequence ID" value="JAG17249.1"/>
    <property type="molecule type" value="Transcribed_RNA"/>
</dbReference>
<dbReference type="SUPFAM" id="SSF50911">
    <property type="entry name" value="Mannose 6-phosphate receptor domain"/>
    <property type="match status" value="1"/>
</dbReference>
<evidence type="ECO:0000259" key="11">
    <source>
        <dbReference type="PROSITE" id="PS51914"/>
    </source>
</evidence>
<organism evidence="15">
    <name type="scientific">Lygus hesperus</name>
    <name type="common">Western plant bug</name>
    <dbReference type="NCBI Taxonomy" id="30085"/>
    <lineage>
        <taxon>Eukaryota</taxon>
        <taxon>Metazoa</taxon>
        <taxon>Ecdysozoa</taxon>
        <taxon>Arthropoda</taxon>
        <taxon>Hexapoda</taxon>
        <taxon>Insecta</taxon>
        <taxon>Pterygota</taxon>
        <taxon>Neoptera</taxon>
        <taxon>Paraneoptera</taxon>
        <taxon>Hemiptera</taxon>
        <taxon>Heteroptera</taxon>
        <taxon>Panheteroptera</taxon>
        <taxon>Cimicomorpha</taxon>
        <taxon>Miridae</taxon>
        <taxon>Mirini</taxon>
        <taxon>Lygus</taxon>
    </lineage>
</organism>
<evidence type="ECO:0000256" key="8">
    <source>
        <dbReference type="ARBA" id="ARBA00023180"/>
    </source>
</evidence>
<feature type="domain" description="MRH" evidence="11">
    <location>
        <begin position="56"/>
        <end position="193"/>
    </location>
</feature>
<dbReference type="AlphaFoldDB" id="A0A0A9Y1E6"/>
<dbReference type="InterPro" id="IPR044865">
    <property type="entry name" value="MRH_dom"/>
</dbReference>
<evidence type="ECO:0000256" key="10">
    <source>
        <dbReference type="SAM" id="Phobius"/>
    </source>
</evidence>
<dbReference type="PANTHER" id="PTHR15071">
    <property type="entry name" value="MANNOSE-6-PHOSPHATE RECEPTOR FAMILY MEMBER"/>
    <property type="match status" value="1"/>
</dbReference>
<protein>
    <submittedName>
        <fullName evidence="15">Cation-dependent mannose-6-phosphate receptor</fullName>
    </submittedName>
</protein>
<dbReference type="Pfam" id="PF02157">
    <property type="entry name" value="Man-6-P_recep"/>
    <property type="match status" value="2"/>
</dbReference>
<feature type="transmembrane region" description="Helical" evidence="10">
    <location>
        <begin position="12"/>
        <end position="29"/>
    </location>
</feature>
<evidence type="ECO:0000256" key="1">
    <source>
        <dbReference type="ARBA" id="ARBA00004308"/>
    </source>
</evidence>
<evidence type="ECO:0000313" key="16">
    <source>
        <dbReference type="EMBL" id="JAG25462.1"/>
    </source>
</evidence>
<dbReference type="InterPro" id="IPR028927">
    <property type="entry name" value="Man-6-P_rcpt"/>
</dbReference>
<dbReference type="PANTHER" id="PTHR15071:SF29">
    <property type="entry name" value="CATION-DEPENDENT MANNOSE-6-PHOSPHATE RECEPTOR"/>
    <property type="match status" value="1"/>
</dbReference>
<feature type="compositionally biased region" description="Polar residues" evidence="9">
    <location>
        <begin position="280"/>
        <end position="290"/>
    </location>
</feature>
<evidence type="ECO:0000313" key="12">
    <source>
        <dbReference type="EMBL" id="JAG17247.1"/>
    </source>
</evidence>
<keyword evidence="3 10" id="KW-0812">Transmembrane</keyword>
<evidence type="ECO:0000256" key="9">
    <source>
        <dbReference type="SAM" id="MobiDB-lite"/>
    </source>
</evidence>
<dbReference type="EMBL" id="GBHO01018141">
    <property type="protein sequence ID" value="JAG25463.1"/>
    <property type="molecule type" value="Transcribed_RNA"/>
</dbReference>
<dbReference type="GO" id="GO:0005802">
    <property type="term" value="C:trans-Golgi network"/>
    <property type="evidence" value="ECO:0007669"/>
    <property type="project" value="TreeGrafter"/>
</dbReference>
<name>A0A0A9Y1E6_LYGHE</name>
<feature type="region of interest" description="Disordered" evidence="9">
    <location>
        <begin position="277"/>
        <end position="299"/>
    </location>
</feature>
<dbReference type="EMBL" id="GBHO01026356">
    <property type="protein sequence ID" value="JAG17248.1"/>
    <property type="molecule type" value="Transcribed_RNA"/>
</dbReference>
<dbReference type="EMBL" id="GBHO01018142">
    <property type="protein sequence ID" value="JAG25462.1"/>
    <property type="molecule type" value="Transcribed_RNA"/>
</dbReference>
<comment type="subcellular location">
    <subcellularLocation>
        <location evidence="1">Endomembrane system</location>
    </subcellularLocation>
</comment>
<keyword evidence="15" id="KW-0675">Receptor</keyword>
<feature type="non-terminal residue" evidence="15">
    <location>
        <position position="1"/>
    </location>
</feature>